<name>A0ACC0MNP5_RHOML</name>
<accession>A0ACC0MNP5</accession>
<proteinExistence type="predicted"/>
<protein>
    <submittedName>
        <fullName evidence="1">Uncharacterized protein</fullName>
    </submittedName>
</protein>
<keyword evidence="2" id="KW-1185">Reference proteome</keyword>
<comment type="caution">
    <text evidence="1">The sequence shown here is derived from an EMBL/GenBank/DDBJ whole genome shotgun (WGS) entry which is preliminary data.</text>
</comment>
<reference evidence="1" key="1">
    <citation type="submission" date="2022-02" db="EMBL/GenBank/DDBJ databases">
        <title>Plant Genome Project.</title>
        <authorList>
            <person name="Zhang R.-G."/>
        </authorList>
    </citation>
    <scope>NUCLEOTIDE SEQUENCE</scope>
    <source>
        <strain evidence="1">AT1</strain>
    </source>
</reference>
<gene>
    <name evidence="1" type="ORF">RHMOL_Rhmol08G0134900</name>
</gene>
<evidence type="ECO:0000313" key="2">
    <source>
        <dbReference type="Proteomes" id="UP001062846"/>
    </source>
</evidence>
<evidence type="ECO:0000313" key="1">
    <source>
        <dbReference type="EMBL" id="KAI8542386.1"/>
    </source>
</evidence>
<dbReference type="Proteomes" id="UP001062846">
    <property type="component" value="Chromosome 8"/>
</dbReference>
<sequence length="128" mass="14326">MQKKVLKITEYKAMEKISTTMAFFLSLKVTTMPAPTAIQSTSRWISSIGYGIVPSRIFLDDALAFPLGDAYLLRAHLIEIGDETMLALAAHLIRIGDELTTQQQGIPRRERQCVIEEDYERDSAVAHG</sequence>
<organism evidence="1 2">
    <name type="scientific">Rhododendron molle</name>
    <name type="common">Chinese azalea</name>
    <name type="synonym">Azalea mollis</name>
    <dbReference type="NCBI Taxonomy" id="49168"/>
    <lineage>
        <taxon>Eukaryota</taxon>
        <taxon>Viridiplantae</taxon>
        <taxon>Streptophyta</taxon>
        <taxon>Embryophyta</taxon>
        <taxon>Tracheophyta</taxon>
        <taxon>Spermatophyta</taxon>
        <taxon>Magnoliopsida</taxon>
        <taxon>eudicotyledons</taxon>
        <taxon>Gunneridae</taxon>
        <taxon>Pentapetalae</taxon>
        <taxon>asterids</taxon>
        <taxon>Ericales</taxon>
        <taxon>Ericaceae</taxon>
        <taxon>Ericoideae</taxon>
        <taxon>Rhodoreae</taxon>
        <taxon>Rhododendron</taxon>
    </lineage>
</organism>
<dbReference type="EMBL" id="CM046395">
    <property type="protein sequence ID" value="KAI8542386.1"/>
    <property type="molecule type" value="Genomic_DNA"/>
</dbReference>